<sequence>MEQSEGDENESGSSSQQNTMWKQFQAKAKPLLSPKLGSRDPEEKKEKGVWMFKKMKWKENVALDRVISSSQPDLLFSSQVDVETKDSKEAQLCGKAAGSGLGREKLPSHKSASPKKPTVAQLVQSHHKSSSLGSACLERLAEPPCGGRGEGGGGGSEGGEAAVAAATETPLESSDEQPGTAAPCSSGVTSERAVPSSGMYKLDIELKRGHNLAVRDRGGSSDPYVKFKLAGKEVFRSKTIHKNLNPVWDEKTTLIMDCLSDPLYVKVFDYDFGLQDDFMGSAYLYLESLEQQRYVSLIVFVCPSLFTNKNYFFQFRYVALAR</sequence>
<feature type="region of interest" description="Disordered" evidence="4">
    <location>
        <begin position="85"/>
        <end position="193"/>
    </location>
</feature>
<comment type="similarity">
    <text evidence="1">Belongs to the MCTP family.</text>
</comment>
<reference evidence="6 7" key="1">
    <citation type="submission" date="2019-06" db="EMBL/GenBank/DDBJ databases">
        <title>A chromosome-scale genome assembly of the European perch, Perca fluviatilis.</title>
        <authorList>
            <person name="Roques C."/>
            <person name="Zahm M."/>
            <person name="Cabau C."/>
            <person name="Klopp C."/>
            <person name="Bouchez O."/>
            <person name="Donnadieu C."/>
            <person name="Kuhl H."/>
            <person name="Gislard M."/>
            <person name="Guendouz S."/>
            <person name="Journot L."/>
            <person name="Haffray P."/>
            <person name="Bestin A."/>
            <person name="Morvezen R."/>
            <person name="Feron R."/>
            <person name="Wen M."/>
            <person name="Jouanno E."/>
            <person name="Herpin A."/>
            <person name="Schartl M."/>
            <person name="Postlethwait J."/>
            <person name="Schaerlinger B."/>
            <person name="Chardard D."/>
            <person name="Lecocq T."/>
            <person name="Poncet C."/>
            <person name="Jaffrelo L."/>
            <person name="Lampietro C."/>
            <person name="Guiguen Y."/>
        </authorList>
    </citation>
    <scope>NUCLEOTIDE SEQUENCE [LARGE SCALE GENOMIC DNA]</scope>
    <source>
        <tissue evidence="6">Blood</tissue>
    </source>
</reference>
<dbReference type="CDD" id="cd04042">
    <property type="entry name" value="C2A_MCTP_PRT"/>
    <property type="match status" value="1"/>
</dbReference>
<dbReference type="GO" id="GO:0005509">
    <property type="term" value="F:calcium ion binding"/>
    <property type="evidence" value="ECO:0007669"/>
    <property type="project" value="TreeGrafter"/>
</dbReference>
<feature type="region of interest" description="Disordered" evidence="4">
    <location>
        <begin position="1"/>
        <end position="47"/>
    </location>
</feature>
<gene>
    <name evidence="6" type="ORF">PFLUV_G00205800</name>
</gene>
<name>A0A6A5DUM7_PERFL</name>
<dbReference type="PANTHER" id="PTHR45911:SF3">
    <property type="entry name" value="DYSFERLIN-RELATED"/>
    <property type="match status" value="1"/>
</dbReference>
<dbReference type="PRINTS" id="PR00360">
    <property type="entry name" value="C2DOMAIN"/>
</dbReference>
<evidence type="ECO:0000256" key="3">
    <source>
        <dbReference type="ARBA" id="ARBA00022837"/>
    </source>
</evidence>
<dbReference type="SUPFAM" id="SSF49562">
    <property type="entry name" value="C2 domain (Calcium/lipid-binding domain, CaLB)"/>
    <property type="match status" value="1"/>
</dbReference>
<evidence type="ECO:0000256" key="2">
    <source>
        <dbReference type="ARBA" id="ARBA00022723"/>
    </source>
</evidence>
<evidence type="ECO:0000313" key="6">
    <source>
        <dbReference type="EMBL" id="KAF1377921.1"/>
    </source>
</evidence>
<feature type="domain" description="C2" evidence="5">
    <location>
        <begin position="183"/>
        <end position="299"/>
    </location>
</feature>
<feature type="compositionally biased region" description="Gly residues" evidence="4">
    <location>
        <begin position="146"/>
        <end position="158"/>
    </location>
</feature>
<feature type="compositionally biased region" description="Acidic residues" evidence="4">
    <location>
        <begin position="1"/>
        <end position="10"/>
    </location>
</feature>
<dbReference type="EMBL" id="VHII01000017">
    <property type="protein sequence ID" value="KAF1377921.1"/>
    <property type="molecule type" value="Genomic_DNA"/>
</dbReference>
<dbReference type="Proteomes" id="UP000465112">
    <property type="component" value="Chromosome 17"/>
</dbReference>
<dbReference type="GO" id="GO:0030672">
    <property type="term" value="C:synaptic vesicle membrane"/>
    <property type="evidence" value="ECO:0007669"/>
    <property type="project" value="TreeGrafter"/>
</dbReference>
<keyword evidence="3" id="KW-0106">Calcium</keyword>
<keyword evidence="7" id="KW-1185">Reference proteome</keyword>
<dbReference type="PROSITE" id="PS50004">
    <property type="entry name" value="C2"/>
    <property type="match status" value="1"/>
</dbReference>
<dbReference type="GO" id="GO:0046928">
    <property type="term" value="P:regulation of neurotransmitter secretion"/>
    <property type="evidence" value="ECO:0007669"/>
    <property type="project" value="TreeGrafter"/>
</dbReference>
<dbReference type="Gene3D" id="2.60.40.150">
    <property type="entry name" value="C2 domain"/>
    <property type="match status" value="1"/>
</dbReference>
<dbReference type="Pfam" id="PF00168">
    <property type="entry name" value="C2"/>
    <property type="match status" value="1"/>
</dbReference>
<protein>
    <recommendedName>
        <fullName evidence="5">C2 domain-containing protein</fullName>
    </recommendedName>
</protein>
<proteinExistence type="inferred from homology"/>
<dbReference type="AlphaFoldDB" id="A0A6A5DUM7"/>
<keyword evidence="2" id="KW-0479">Metal-binding</keyword>
<evidence type="ECO:0000259" key="5">
    <source>
        <dbReference type="PROSITE" id="PS50004"/>
    </source>
</evidence>
<evidence type="ECO:0000313" key="7">
    <source>
        <dbReference type="Proteomes" id="UP000465112"/>
    </source>
</evidence>
<dbReference type="SMART" id="SM00239">
    <property type="entry name" value="C2"/>
    <property type="match status" value="1"/>
</dbReference>
<organism evidence="6 7">
    <name type="scientific">Perca fluviatilis</name>
    <name type="common">European perch</name>
    <dbReference type="NCBI Taxonomy" id="8168"/>
    <lineage>
        <taxon>Eukaryota</taxon>
        <taxon>Metazoa</taxon>
        <taxon>Chordata</taxon>
        <taxon>Craniata</taxon>
        <taxon>Vertebrata</taxon>
        <taxon>Euteleostomi</taxon>
        <taxon>Actinopterygii</taxon>
        <taxon>Neopterygii</taxon>
        <taxon>Teleostei</taxon>
        <taxon>Neoteleostei</taxon>
        <taxon>Acanthomorphata</taxon>
        <taxon>Eupercaria</taxon>
        <taxon>Perciformes</taxon>
        <taxon>Percoidei</taxon>
        <taxon>Percidae</taxon>
        <taxon>Percinae</taxon>
        <taxon>Perca</taxon>
    </lineage>
</organism>
<evidence type="ECO:0000256" key="1">
    <source>
        <dbReference type="ARBA" id="ARBA00007923"/>
    </source>
</evidence>
<dbReference type="PANTHER" id="PTHR45911">
    <property type="entry name" value="C2 DOMAIN-CONTAINING PROTEIN"/>
    <property type="match status" value="1"/>
</dbReference>
<feature type="compositionally biased region" description="Basic and acidic residues" evidence="4">
    <location>
        <begin position="37"/>
        <end position="47"/>
    </location>
</feature>
<comment type="caution">
    <text evidence="6">The sequence shown here is derived from an EMBL/GenBank/DDBJ whole genome shotgun (WGS) entry which is preliminary data.</text>
</comment>
<evidence type="ECO:0000256" key="4">
    <source>
        <dbReference type="SAM" id="MobiDB-lite"/>
    </source>
</evidence>
<dbReference type="InterPro" id="IPR000008">
    <property type="entry name" value="C2_dom"/>
</dbReference>
<dbReference type="InterPro" id="IPR035892">
    <property type="entry name" value="C2_domain_sf"/>
</dbReference>
<accession>A0A6A5DUM7</accession>